<dbReference type="Pfam" id="PF13568">
    <property type="entry name" value="OMP_b-brl_2"/>
    <property type="match status" value="1"/>
</dbReference>
<organism evidence="3 4">
    <name type="scientific">Urechidicola vernalis</name>
    <dbReference type="NCBI Taxonomy" id="3075600"/>
    <lineage>
        <taxon>Bacteria</taxon>
        <taxon>Pseudomonadati</taxon>
        <taxon>Bacteroidota</taxon>
        <taxon>Flavobacteriia</taxon>
        <taxon>Flavobacteriales</taxon>
        <taxon>Flavobacteriaceae</taxon>
        <taxon>Urechidicola</taxon>
    </lineage>
</organism>
<keyword evidence="4" id="KW-1185">Reference proteome</keyword>
<gene>
    <name evidence="3" type="ORF">RM519_09380</name>
</gene>
<dbReference type="RefSeq" id="WP_311593473.1">
    <property type="nucleotide sequence ID" value="NZ_JAVRHV010000004.1"/>
</dbReference>
<evidence type="ECO:0000259" key="2">
    <source>
        <dbReference type="Pfam" id="PF13568"/>
    </source>
</evidence>
<evidence type="ECO:0000313" key="3">
    <source>
        <dbReference type="EMBL" id="MDT0553454.1"/>
    </source>
</evidence>
<accession>A0ABU2Y742</accession>
<feature type="region of interest" description="Disordered" evidence="1">
    <location>
        <begin position="228"/>
        <end position="256"/>
    </location>
</feature>
<feature type="domain" description="Outer membrane protein beta-barrel" evidence="2">
    <location>
        <begin position="35"/>
        <end position="203"/>
    </location>
</feature>
<comment type="caution">
    <text evidence="3">The sequence shown here is derived from an EMBL/GenBank/DDBJ whole genome shotgun (WGS) entry which is preliminary data.</text>
</comment>
<protein>
    <submittedName>
        <fullName evidence="3">Outer membrane beta-barrel protein</fullName>
    </submittedName>
</protein>
<dbReference type="Proteomes" id="UP001252186">
    <property type="component" value="Unassembled WGS sequence"/>
</dbReference>
<evidence type="ECO:0000256" key="1">
    <source>
        <dbReference type="SAM" id="MobiDB-lite"/>
    </source>
</evidence>
<proteinExistence type="predicted"/>
<feature type="compositionally biased region" description="Basic and acidic residues" evidence="1">
    <location>
        <begin position="232"/>
        <end position="256"/>
    </location>
</feature>
<dbReference type="EMBL" id="JAVRHV010000004">
    <property type="protein sequence ID" value="MDT0553454.1"/>
    <property type="molecule type" value="Genomic_DNA"/>
</dbReference>
<sequence>MKKKVLLLCFVLFGITMHSQVLISLLLGDKLNSDGLEFGLEGGFNFSSISGLETKQMTSDLNLGFYFDIRVKNNWYLDTGVLVKSQIGVEDLSTNDLNFIGATIHEDLEGQYDQVVRGFLVPAQMKYEFEDHIYVEGGLQFGLVTKAYVEFNGIQDELEVRIQEDNRDAMNRIDVGAIAGFGYQLKKGEGMTIGAKYSYGFVNAYKEKDGTKHNSIFVKVNIPIGKNKGKEKRAEKERLEKEEEKNLKEKNEKDSI</sequence>
<evidence type="ECO:0000313" key="4">
    <source>
        <dbReference type="Proteomes" id="UP001252186"/>
    </source>
</evidence>
<reference evidence="3 4" key="1">
    <citation type="submission" date="2023-09" db="EMBL/GenBank/DDBJ databases">
        <authorList>
            <person name="Rey-Velasco X."/>
        </authorList>
    </citation>
    <scope>NUCLEOTIDE SEQUENCE [LARGE SCALE GENOMIC DNA]</scope>
    <source>
        <strain evidence="3 4">P050</strain>
    </source>
</reference>
<name>A0ABU2Y742_9FLAO</name>
<dbReference type="InterPro" id="IPR025665">
    <property type="entry name" value="Beta-barrel_OMP_2"/>
</dbReference>